<protein>
    <submittedName>
        <fullName evidence="2">Uncharacterized protein</fullName>
    </submittedName>
</protein>
<proteinExistence type="predicted"/>
<feature type="region of interest" description="Disordered" evidence="1">
    <location>
        <begin position="109"/>
        <end position="159"/>
    </location>
</feature>
<dbReference type="EMBL" id="JAZHXI010000012">
    <property type="protein sequence ID" value="KAL2065834.1"/>
    <property type="molecule type" value="Genomic_DNA"/>
</dbReference>
<dbReference type="Proteomes" id="UP001595075">
    <property type="component" value="Unassembled WGS sequence"/>
</dbReference>
<reference evidence="2 3" key="1">
    <citation type="journal article" date="2024" name="Commun. Biol.">
        <title>Comparative genomic analysis of thermophilic fungi reveals convergent evolutionary adaptations and gene losses.</title>
        <authorList>
            <person name="Steindorff A.S."/>
            <person name="Aguilar-Pontes M.V."/>
            <person name="Robinson A.J."/>
            <person name="Andreopoulos B."/>
            <person name="LaButti K."/>
            <person name="Kuo A."/>
            <person name="Mondo S."/>
            <person name="Riley R."/>
            <person name="Otillar R."/>
            <person name="Haridas S."/>
            <person name="Lipzen A."/>
            <person name="Grimwood J."/>
            <person name="Schmutz J."/>
            <person name="Clum A."/>
            <person name="Reid I.D."/>
            <person name="Moisan M.C."/>
            <person name="Butler G."/>
            <person name="Nguyen T.T.M."/>
            <person name="Dewar K."/>
            <person name="Conant G."/>
            <person name="Drula E."/>
            <person name="Henrissat B."/>
            <person name="Hansel C."/>
            <person name="Singer S."/>
            <person name="Hutchinson M.I."/>
            <person name="de Vries R.P."/>
            <person name="Natvig D.O."/>
            <person name="Powell A.J."/>
            <person name="Tsang A."/>
            <person name="Grigoriev I.V."/>
        </authorList>
    </citation>
    <scope>NUCLEOTIDE SEQUENCE [LARGE SCALE GENOMIC DNA]</scope>
    <source>
        <strain evidence="2 3">CBS 494.80</strain>
    </source>
</reference>
<keyword evidence="3" id="KW-1185">Reference proteome</keyword>
<name>A0ABR4C7G2_9HELO</name>
<gene>
    <name evidence="2" type="ORF">VTL71DRAFT_3504</name>
</gene>
<evidence type="ECO:0000313" key="3">
    <source>
        <dbReference type="Proteomes" id="UP001595075"/>
    </source>
</evidence>
<feature type="compositionally biased region" description="Polar residues" evidence="1">
    <location>
        <begin position="113"/>
        <end position="129"/>
    </location>
</feature>
<evidence type="ECO:0000256" key="1">
    <source>
        <dbReference type="SAM" id="MobiDB-lite"/>
    </source>
</evidence>
<sequence>MEFTFEPAYGRPHHIKVFAGELYRNIGTNLSSAEDIRDLGVVVALTPEKDEGEQPEHNGPDVILFNRTMYQKAIRQPVNINLEIIRTVPAPSPFIDYPVSLPEDIVMEDDNSGDVQLSSNNHVSSASQHRQPELRSPTPSPQPSPRTISGTTLRNLAPPPVGVPTTPQGCIPLPPRSFITDPTPLAYGFDLPPSVLATANTTFTVPFTHSKEYFLQRGIVVAPGTSHPRTSWPAEVLEHLWYLVELGMLQKNRALAFKEYKVVTEALHRRFVGTSIGGQAYVEKGYNGVHSKVFRDRGYKDMVARVLG</sequence>
<organism evidence="2 3">
    <name type="scientific">Oculimacula yallundae</name>
    <dbReference type="NCBI Taxonomy" id="86028"/>
    <lineage>
        <taxon>Eukaryota</taxon>
        <taxon>Fungi</taxon>
        <taxon>Dikarya</taxon>
        <taxon>Ascomycota</taxon>
        <taxon>Pezizomycotina</taxon>
        <taxon>Leotiomycetes</taxon>
        <taxon>Helotiales</taxon>
        <taxon>Ploettnerulaceae</taxon>
        <taxon>Oculimacula</taxon>
    </lineage>
</organism>
<comment type="caution">
    <text evidence="2">The sequence shown here is derived from an EMBL/GenBank/DDBJ whole genome shotgun (WGS) entry which is preliminary data.</text>
</comment>
<accession>A0ABR4C7G2</accession>
<evidence type="ECO:0000313" key="2">
    <source>
        <dbReference type="EMBL" id="KAL2065834.1"/>
    </source>
</evidence>